<organism evidence="1 2">
    <name type="scientific">Trichogramma kaykai</name>
    <dbReference type="NCBI Taxonomy" id="54128"/>
    <lineage>
        <taxon>Eukaryota</taxon>
        <taxon>Metazoa</taxon>
        <taxon>Ecdysozoa</taxon>
        <taxon>Arthropoda</taxon>
        <taxon>Hexapoda</taxon>
        <taxon>Insecta</taxon>
        <taxon>Pterygota</taxon>
        <taxon>Neoptera</taxon>
        <taxon>Endopterygota</taxon>
        <taxon>Hymenoptera</taxon>
        <taxon>Apocrita</taxon>
        <taxon>Proctotrupomorpha</taxon>
        <taxon>Chalcidoidea</taxon>
        <taxon>Trichogrammatidae</taxon>
        <taxon>Trichogramma</taxon>
    </lineage>
</organism>
<dbReference type="AlphaFoldDB" id="A0ABD2X4A9"/>
<gene>
    <name evidence="1" type="ORF">TKK_006575</name>
</gene>
<protein>
    <submittedName>
        <fullName evidence="1">Uncharacterized protein</fullName>
    </submittedName>
</protein>
<dbReference type="EMBL" id="JBJJXI010000054">
    <property type="protein sequence ID" value="KAL3399945.1"/>
    <property type="molecule type" value="Genomic_DNA"/>
</dbReference>
<sequence length="153" mass="18148">MNLLITKFKLCTYHGCFLFSEAYADQFVGQRNHRFIYIFDTQACAPSIYCRCCRRRRRRAGYTYNARDFRSIPFRLAPLHTSRISREKCRSPTNRSDFSSHSRRLPEKGVVQCVNIQLRMMLVVVYTERKSQTFVEIALSLAHAREEMLHQQQ</sequence>
<name>A0ABD2X4A9_9HYME</name>
<evidence type="ECO:0000313" key="2">
    <source>
        <dbReference type="Proteomes" id="UP001627154"/>
    </source>
</evidence>
<proteinExistence type="predicted"/>
<dbReference type="Proteomes" id="UP001627154">
    <property type="component" value="Unassembled WGS sequence"/>
</dbReference>
<comment type="caution">
    <text evidence="1">The sequence shown here is derived from an EMBL/GenBank/DDBJ whole genome shotgun (WGS) entry which is preliminary data.</text>
</comment>
<keyword evidence="2" id="KW-1185">Reference proteome</keyword>
<evidence type="ECO:0000313" key="1">
    <source>
        <dbReference type="EMBL" id="KAL3399945.1"/>
    </source>
</evidence>
<reference evidence="1 2" key="1">
    <citation type="journal article" date="2024" name="bioRxiv">
        <title>A reference genome for Trichogramma kaykai: A tiny desert-dwelling parasitoid wasp with competing sex-ratio distorters.</title>
        <authorList>
            <person name="Culotta J."/>
            <person name="Lindsey A.R."/>
        </authorList>
    </citation>
    <scope>NUCLEOTIDE SEQUENCE [LARGE SCALE GENOMIC DNA]</scope>
    <source>
        <strain evidence="1 2">KSX58</strain>
    </source>
</reference>
<accession>A0ABD2X4A9</accession>